<dbReference type="EMBL" id="SRLO01000299">
    <property type="protein sequence ID" value="TNN62177.1"/>
    <property type="molecule type" value="Genomic_DNA"/>
</dbReference>
<dbReference type="Proteomes" id="UP000314294">
    <property type="component" value="Unassembled WGS sequence"/>
</dbReference>
<gene>
    <name evidence="2" type="ORF">EYF80_027557</name>
</gene>
<sequence length="121" mass="13018">MKQYARFPGTEVELEGGGHLRQVPLVDEENQTPGGEQQEEPEGAGQPPPPSTQGVRYHLPQHDAAQSDAALLCSAAESKEERWSEQISGMATDLGVQLCPVPVGDEPPRESRTCETACVPL</sequence>
<feature type="region of interest" description="Disordered" evidence="1">
    <location>
        <begin position="1"/>
        <end position="57"/>
    </location>
</feature>
<protein>
    <submittedName>
        <fullName evidence="2">Uncharacterized protein</fullName>
    </submittedName>
</protein>
<keyword evidence="3" id="KW-1185">Reference proteome</keyword>
<feature type="region of interest" description="Disordered" evidence="1">
    <location>
        <begin position="102"/>
        <end position="121"/>
    </location>
</feature>
<comment type="caution">
    <text evidence="2">The sequence shown here is derived from an EMBL/GenBank/DDBJ whole genome shotgun (WGS) entry which is preliminary data.</text>
</comment>
<evidence type="ECO:0000313" key="3">
    <source>
        <dbReference type="Proteomes" id="UP000314294"/>
    </source>
</evidence>
<proteinExistence type="predicted"/>
<name>A0A4Z2H8D8_9TELE</name>
<evidence type="ECO:0000256" key="1">
    <source>
        <dbReference type="SAM" id="MobiDB-lite"/>
    </source>
</evidence>
<evidence type="ECO:0000313" key="2">
    <source>
        <dbReference type="EMBL" id="TNN62177.1"/>
    </source>
</evidence>
<organism evidence="2 3">
    <name type="scientific">Liparis tanakae</name>
    <name type="common">Tanaka's snailfish</name>
    <dbReference type="NCBI Taxonomy" id="230148"/>
    <lineage>
        <taxon>Eukaryota</taxon>
        <taxon>Metazoa</taxon>
        <taxon>Chordata</taxon>
        <taxon>Craniata</taxon>
        <taxon>Vertebrata</taxon>
        <taxon>Euteleostomi</taxon>
        <taxon>Actinopterygii</taxon>
        <taxon>Neopterygii</taxon>
        <taxon>Teleostei</taxon>
        <taxon>Neoteleostei</taxon>
        <taxon>Acanthomorphata</taxon>
        <taxon>Eupercaria</taxon>
        <taxon>Perciformes</taxon>
        <taxon>Cottioidei</taxon>
        <taxon>Cottales</taxon>
        <taxon>Liparidae</taxon>
        <taxon>Liparis</taxon>
    </lineage>
</organism>
<accession>A0A4Z2H8D8</accession>
<dbReference type="AlphaFoldDB" id="A0A4Z2H8D8"/>
<reference evidence="2 3" key="1">
    <citation type="submission" date="2019-03" db="EMBL/GenBank/DDBJ databases">
        <title>First draft genome of Liparis tanakae, snailfish: a comprehensive survey of snailfish specific genes.</title>
        <authorList>
            <person name="Kim W."/>
            <person name="Song I."/>
            <person name="Jeong J.-H."/>
            <person name="Kim D."/>
            <person name="Kim S."/>
            <person name="Ryu S."/>
            <person name="Song J.Y."/>
            <person name="Lee S.K."/>
        </authorList>
    </citation>
    <scope>NUCLEOTIDE SEQUENCE [LARGE SCALE GENOMIC DNA]</scope>
    <source>
        <tissue evidence="2">Muscle</tissue>
    </source>
</reference>